<comment type="catalytic activity">
    <reaction evidence="1 12">
        <text>Hydrolysis of terminal, non-reducing beta-D-glucosyl residues with release of beta-D-glucose.</text>
        <dbReference type="EC" id="3.2.1.21"/>
    </reaction>
</comment>
<feature type="binding site" evidence="10">
    <location>
        <position position="411"/>
    </location>
    <ligand>
        <name>substrate</name>
    </ligand>
</feature>
<dbReference type="OrthoDB" id="9765195at2"/>
<dbReference type="FunFam" id="3.20.20.80:FF:000004">
    <property type="entry name" value="Beta-glucosidase 6-phospho-beta-glucosidase"/>
    <property type="match status" value="1"/>
</dbReference>
<gene>
    <name evidence="14" type="ORF">SAMN05421756_11272</name>
</gene>
<evidence type="ECO:0000256" key="10">
    <source>
        <dbReference type="PIRSR" id="PIRSR617736-2"/>
    </source>
</evidence>
<organism evidence="14 15">
    <name type="scientific">Microlunatus flavus</name>
    <dbReference type="NCBI Taxonomy" id="1036181"/>
    <lineage>
        <taxon>Bacteria</taxon>
        <taxon>Bacillati</taxon>
        <taxon>Actinomycetota</taxon>
        <taxon>Actinomycetes</taxon>
        <taxon>Propionibacteriales</taxon>
        <taxon>Propionibacteriaceae</taxon>
        <taxon>Microlunatus</taxon>
    </lineage>
</organism>
<dbReference type="NCBIfam" id="TIGR03356">
    <property type="entry name" value="BGL"/>
    <property type="match status" value="1"/>
</dbReference>
<feature type="binding site" evidence="10">
    <location>
        <position position="165"/>
    </location>
    <ligand>
        <name>substrate</name>
    </ligand>
</feature>
<dbReference type="PROSITE" id="PS00653">
    <property type="entry name" value="GLYCOSYL_HYDROL_F1_2"/>
    <property type="match status" value="1"/>
</dbReference>
<proteinExistence type="inferred from homology"/>
<dbReference type="Proteomes" id="UP000198504">
    <property type="component" value="Unassembled WGS sequence"/>
</dbReference>
<evidence type="ECO:0000256" key="5">
    <source>
        <dbReference type="ARBA" id="ARBA00023001"/>
    </source>
</evidence>
<evidence type="ECO:0000256" key="3">
    <source>
        <dbReference type="ARBA" id="ARBA00012744"/>
    </source>
</evidence>
<protein>
    <recommendedName>
        <fullName evidence="3 12">Beta-glucosidase</fullName>
        <ecNumber evidence="3 12">3.2.1.21</ecNumber>
    </recommendedName>
</protein>
<keyword evidence="5" id="KW-0136">Cellulose degradation</keyword>
<dbReference type="PRINTS" id="PR00131">
    <property type="entry name" value="GLHYDRLASE1"/>
</dbReference>
<evidence type="ECO:0000313" key="15">
    <source>
        <dbReference type="Proteomes" id="UP000198504"/>
    </source>
</evidence>
<dbReference type="GO" id="GO:0008422">
    <property type="term" value="F:beta-glucosidase activity"/>
    <property type="evidence" value="ECO:0007669"/>
    <property type="project" value="UniProtKB-EC"/>
</dbReference>
<evidence type="ECO:0000256" key="4">
    <source>
        <dbReference type="ARBA" id="ARBA00022801"/>
    </source>
</evidence>
<evidence type="ECO:0000256" key="2">
    <source>
        <dbReference type="ARBA" id="ARBA00010838"/>
    </source>
</evidence>
<keyword evidence="4 12" id="KW-0378">Hydrolase</keyword>
<feature type="compositionally biased region" description="Polar residues" evidence="13">
    <location>
        <begin position="309"/>
        <end position="318"/>
    </location>
</feature>
<dbReference type="GO" id="GO:0005829">
    <property type="term" value="C:cytosol"/>
    <property type="evidence" value="ECO:0007669"/>
    <property type="project" value="TreeGrafter"/>
</dbReference>
<evidence type="ECO:0000256" key="9">
    <source>
        <dbReference type="PIRSR" id="PIRSR617736-1"/>
    </source>
</evidence>
<dbReference type="Pfam" id="PF00232">
    <property type="entry name" value="Glyco_hydro_1"/>
    <property type="match status" value="1"/>
</dbReference>
<dbReference type="EC" id="3.2.1.21" evidence="3 12"/>
<dbReference type="RefSeq" id="WP_091186351.1">
    <property type="nucleotide sequence ID" value="NZ_FOFA01000012.1"/>
</dbReference>
<dbReference type="STRING" id="1036181.SAMN05421756_11272"/>
<feature type="binding site" evidence="10">
    <location>
        <position position="295"/>
    </location>
    <ligand>
        <name>substrate</name>
    </ligand>
</feature>
<evidence type="ECO:0000313" key="14">
    <source>
        <dbReference type="EMBL" id="SER30409.1"/>
    </source>
</evidence>
<feature type="active site" description="Proton donor" evidence="9">
    <location>
        <position position="166"/>
    </location>
</feature>
<name>A0A1H9N3Z9_9ACTN</name>
<evidence type="ECO:0000256" key="7">
    <source>
        <dbReference type="ARBA" id="ARBA00023295"/>
    </source>
</evidence>
<comment type="similarity">
    <text evidence="2 12">Belongs to the glycosyl hydrolase 1 family.</text>
</comment>
<dbReference type="EMBL" id="FOFA01000012">
    <property type="protein sequence ID" value="SER30409.1"/>
    <property type="molecule type" value="Genomic_DNA"/>
</dbReference>
<dbReference type="InterPro" id="IPR018120">
    <property type="entry name" value="Glyco_hydro_1_AS"/>
</dbReference>
<keyword evidence="7 12" id="KW-0326">Glycosidase</keyword>
<dbReference type="Gene3D" id="3.20.20.80">
    <property type="entry name" value="Glycosidases"/>
    <property type="match status" value="1"/>
</dbReference>
<dbReference type="InterPro" id="IPR017736">
    <property type="entry name" value="Glyco_hydro_1_beta-glucosidase"/>
</dbReference>
<keyword evidence="15" id="KW-1185">Reference proteome</keyword>
<sequence>MPTPALPADFVWGTATASYQIEGAVAEDGRGPSIWDTFTRLPGAISDGTNGDRADDHYHRYADDIALMARLGFNAYRFSIAWPRIVPAGTGEVNQAGLDFYRRIAETCHEHGITPWATLYHWDLPQPLEDAGGWLVPETAQAFADYAALTHEALGDVVEHWITLNEPWCSALLGYGNGVHAPGKQVGSDALKAAHHLLLGHGLAVQKMRASGHGSTIGITLNLYSVRPASDSAADAEAARRSDGLGNRFFLDPVLLGSYPRDVLADAGVQEWFGERTDDLPVIAAPLDFVGINYYSRHTVAAPEDGQFSDPSVPSASPGSERVVNVDTGAPKTFMGWEVHPDGILDVVAMVAERTPGTPVYITENGAAYDDQVAPDGSVDDEDRCHYLELHTQACADAVAAGLPLRGYFAWSFLDNFEWAFGESRRFGIVRVDYETQERTVKRSGWWFRDFLAGQQQGSQA</sequence>
<dbReference type="InterPro" id="IPR033132">
    <property type="entry name" value="GH_1_N_CS"/>
</dbReference>
<feature type="binding site" evidence="10">
    <location>
        <begin position="418"/>
        <end position="419"/>
    </location>
    <ligand>
        <name>substrate</name>
    </ligand>
</feature>
<evidence type="ECO:0000256" key="11">
    <source>
        <dbReference type="PROSITE-ProRule" id="PRU10055"/>
    </source>
</evidence>
<dbReference type="PANTHER" id="PTHR10353">
    <property type="entry name" value="GLYCOSYL HYDROLASE"/>
    <property type="match status" value="1"/>
</dbReference>
<keyword evidence="8" id="KW-0624">Polysaccharide degradation</keyword>
<evidence type="ECO:0000256" key="12">
    <source>
        <dbReference type="RuleBase" id="RU361175"/>
    </source>
</evidence>
<reference evidence="15" key="1">
    <citation type="submission" date="2016-10" db="EMBL/GenBank/DDBJ databases">
        <authorList>
            <person name="Varghese N."/>
            <person name="Submissions S."/>
        </authorList>
    </citation>
    <scope>NUCLEOTIDE SEQUENCE [LARGE SCALE GENOMIC DNA]</scope>
    <source>
        <strain evidence="15">CGMCC 4.6856</strain>
    </source>
</reference>
<evidence type="ECO:0000256" key="8">
    <source>
        <dbReference type="ARBA" id="ARBA00023326"/>
    </source>
</evidence>
<dbReference type="PROSITE" id="PS00572">
    <property type="entry name" value="GLYCOSYL_HYDROL_F1_1"/>
    <property type="match status" value="1"/>
</dbReference>
<evidence type="ECO:0000256" key="6">
    <source>
        <dbReference type="ARBA" id="ARBA00023277"/>
    </source>
</evidence>
<dbReference type="PANTHER" id="PTHR10353:SF36">
    <property type="entry name" value="LP05116P"/>
    <property type="match status" value="1"/>
</dbReference>
<evidence type="ECO:0000256" key="1">
    <source>
        <dbReference type="ARBA" id="ARBA00000448"/>
    </source>
</evidence>
<dbReference type="SUPFAM" id="SSF51445">
    <property type="entry name" value="(Trans)glycosidases"/>
    <property type="match status" value="1"/>
</dbReference>
<feature type="binding site" evidence="10">
    <location>
        <position position="20"/>
    </location>
    <ligand>
        <name>substrate</name>
    </ligand>
</feature>
<dbReference type="InterPro" id="IPR017853">
    <property type="entry name" value="GH"/>
</dbReference>
<feature type="active site" description="Nucleophile" evidence="9 11">
    <location>
        <position position="364"/>
    </location>
</feature>
<feature type="binding site" evidence="10">
    <location>
        <position position="121"/>
    </location>
    <ligand>
        <name>substrate</name>
    </ligand>
</feature>
<evidence type="ECO:0000256" key="13">
    <source>
        <dbReference type="SAM" id="MobiDB-lite"/>
    </source>
</evidence>
<accession>A0A1H9N3Z9</accession>
<keyword evidence="6" id="KW-0119">Carbohydrate metabolism</keyword>
<dbReference type="InterPro" id="IPR001360">
    <property type="entry name" value="Glyco_hydro_1"/>
</dbReference>
<dbReference type="GO" id="GO:0030245">
    <property type="term" value="P:cellulose catabolic process"/>
    <property type="evidence" value="ECO:0007669"/>
    <property type="project" value="UniProtKB-KW"/>
</dbReference>
<feature type="region of interest" description="Disordered" evidence="13">
    <location>
        <begin position="303"/>
        <end position="322"/>
    </location>
</feature>
<dbReference type="AlphaFoldDB" id="A0A1H9N3Z9"/>